<protein>
    <recommendedName>
        <fullName evidence="3">CRISPR-associated protein</fullName>
    </recommendedName>
</protein>
<evidence type="ECO:0000313" key="2">
    <source>
        <dbReference type="Proteomes" id="UP000326837"/>
    </source>
</evidence>
<sequence length="562" mass="62475">MAKVNKPKIEKPQAPDHLTMNLFGPGMTALHRAGLGGLACTLAAIERRFKNGRIAKKELPATFVNDTPPWEIDEHSVSLRFGKPENAKEYLRKLFAFAFGIRKDGLISLPGQQFDAEPHAAILADLQAGFTLTFLQHGQVRKLAKELTATSYDSEVEGVPGVVVQYKACSEFKHQNGWQNLVDKKGCLVSGTIRVDGPISPGTVVRHVAFTGDTGAEDPLDRMLPLYFAIVGCLSLPVNRGVASLLVPDVTDLTEFVYDRPAMTPSTAIDCQIANAADAVFRAQVRVRRNPRRTAEVQSRARKSVVGSASTGCYAMTFTPTPWASQQKSRIATIYVPAGNDQTLDRYDRAAKYLSARIVVRTIKESTGKGKAKVPRERQESFRADSVVRPLVAENLALGRKWYFGFNKLLTKINPATEKPFRDQLQFERKGLHDMIADDTMWDEDAERVVVRAVHEAIRRRYAQIADENKTNPAAMKNRFGGEYDKWRLAFAGAKTPDQFRKALCDLLSRAGRNSVLQESWDTVLPMLRTSNWKHARDLSLLALCSYQGRNDDSAVPGLESK</sequence>
<dbReference type="RefSeq" id="WP_152097290.1">
    <property type="nucleotide sequence ID" value="NZ_AP021861.1"/>
</dbReference>
<name>A0A5K7X3A1_9BACT</name>
<organism evidence="1 2">
    <name type="scientific">Lacipirellula parvula</name>
    <dbReference type="NCBI Taxonomy" id="2650471"/>
    <lineage>
        <taxon>Bacteria</taxon>
        <taxon>Pseudomonadati</taxon>
        <taxon>Planctomycetota</taxon>
        <taxon>Planctomycetia</taxon>
        <taxon>Pirellulales</taxon>
        <taxon>Lacipirellulaceae</taxon>
        <taxon>Lacipirellula</taxon>
    </lineage>
</organism>
<dbReference type="GO" id="GO:0051607">
    <property type="term" value="P:defense response to virus"/>
    <property type="evidence" value="ECO:0007669"/>
    <property type="project" value="InterPro"/>
</dbReference>
<dbReference type="EMBL" id="AP021861">
    <property type="protein sequence ID" value="BBO31088.1"/>
    <property type="molecule type" value="Genomic_DNA"/>
</dbReference>
<accession>A0A5K7X3A1</accession>
<dbReference type="NCBIfam" id="TIGR03485">
    <property type="entry name" value="cas_csx13_N"/>
    <property type="match status" value="1"/>
</dbReference>
<evidence type="ECO:0008006" key="3">
    <source>
        <dbReference type="Google" id="ProtNLM"/>
    </source>
</evidence>
<keyword evidence="2" id="KW-1185">Reference proteome</keyword>
<gene>
    <name evidence="1" type="ORF">PLANPX_0700</name>
</gene>
<dbReference type="KEGG" id="lpav:PLANPX_0700"/>
<dbReference type="InterPro" id="IPR019989">
    <property type="entry name" value="CRISPR-assoc_Csx13_N"/>
</dbReference>
<evidence type="ECO:0000313" key="1">
    <source>
        <dbReference type="EMBL" id="BBO31088.1"/>
    </source>
</evidence>
<dbReference type="InterPro" id="IPR027811">
    <property type="entry name" value="CRISPR-assoc_Csx13_C"/>
</dbReference>
<dbReference type="NCBIfam" id="TIGR03486">
    <property type="entry name" value="cas_csx13_C"/>
    <property type="match status" value="1"/>
</dbReference>
<reference evidence="2" key="1">
    <citation type="submission" date="2019-10" db="EMBL/GenBank/DDBJ databases">
        <title>Lacipirellula parvula gen. nov., sp. nov., representing a lineage of planctomycetes widespread in freshwater anoxic habitats, and description of the family Lacipirellulaceae.</title>
        <authorList>
            <person name="Dedysh S.N."/>
            <person name="Kulichevskaya I.S."/>
            <person name="Beletsky A.V."/>
            <person name="Rakitin A.L."/>
            <person name="Mardanov A.V."/>
            <person name="Ivanova A.A."/>
            <person name="Saltykova V.X."/>
            <person name="Rijpstra W.I.C."/>
            <person name="Sinninghe Damste J.S."/>
            <person name="Ravin N.V."/>
        </authorList>
    </citation>
    <scope>NUCLEOTIDE SEQUENCE [LARGE SCALE GENOMIC DNA]</scope>
    <source>
        <strain evidence="2">PX69</strain>
    </source>
</reference>
<dbReference type="Proteomes" id="UP000326837">
    <property type="component" value="Chromosome"/>
</dbReference>
<dbReference type="AlphaFoldDB" id="A0A5K7X3A1"/>
<proteinExistence type="predicted"/>